<keyword evidence="5" id="KW-1185">Reference proteome</keyword>
<dbReference type="InterPro" id="IPR001610">
    <property type="entry name" value="PAC"/>
</dbReference>
<dbReference type="NCBIfam" id="TIGR00254">
    <property type="entry name" value="GGDEF"/>
    <property type="match status" value="1"/>
</dbReference>
<dbReference type="InterPro" id="IPR000014">
    <property type="entry name" value="PAS"/>
</dbReference>
<dbReference type="RefSeq" id="WP_249701220.1">
    <property type="nucleotide sequence ID" value="NZ_JAMFLX010000028.1"/>
</dbReference>
<dbReference type="Pfam" id="PF13426">
    <property type="entry name" value="PAS_9"/>
    <property type="match status" value="1"/>
</dbReference>
<dbReference type="InterPro" id="IPR000160">
    <property type="entry name" value="GGDEF_dom"/>
</dbReference>
<organism evidence="4 5">
    <name type="scientific">Parendozoicomonas callyspongiae</name>
    <dbReference type="NCBI Taxonomy" id="2942213"/>
    <lineage>
        <taxon>Bacteria</taxon>
        <taxon>Pseudomonadati</taxon>
        <taxon>Pseudomonadota</taxon>
        <taxon>Gammaproteobacteria</taxon>
        <taxon>Oceanospirillales</taxon>
        <taxon>Endozoicomonadaceae</taxon>
        <taxon>Parendozoicomonas</taxon>
    </lineage>
</organism>
<evidence type="ECO:0000259" key="2">
    <source>
        <dbReference type="PROSITE" id="PS50113"/>
    </source>
</evidence>
<dbReference type="SMART" id="SM00091">
    <property type="entry name" value="PAS"/>
    <property type="match status" value="1"/>
</dbReference>
<feature type="domain" description="GGDEF" evidence="3">
    <location>
        <begin position="168"/>
        <end position="298"/>
    </location>
</feature>
<evidence type="ECO:0000313" key="4">
    <source>
        <dbReference type="EMBL" id="MCL6271589.1"/>
    </source>
</evidence>
<dbReference type="InterPro" id="IPR043128">
    <property type="entry name" value="Rev_trsase/Diguanyl_cyclase"/>
</dbReference>
<dbReference type="SMART" id="SM00267">
    <property type="entry name" value="GGDEF"/>
    <property type="match status" value="1"/>
</dbReference>
<evidence type="ECO:0000259" key="1">
    <source>
        <dbReference type="PROSITE" id="PS50112"/>
    </source>
</evidence>
<accession>A0ABT0PJR2</accession>
<dbReference type="Pfam" id="PF00990">
    <property type="entry name" value="GGDEF"/>
    <property type="match status" value="1"/>
</dbReference>
<gene>
    <name evidence="4" type="ORF">M3P05_16860</name>
</gene>
<dbReference type="InterPro" id="IPR000700">
    <property type="entry name" value="PAS-assoc_C"/>
</dbReference>
<proteinExistence type="predicted"/>
<dbReference type="EMBL" id="JAMFLX010000028">
    <property type="protein sequence ID" value="MCL6271589.1"/>
    <property type="molecule type" value="Genomic_DNA"/>
</dbReference>
<dbReference type="SMART" id="SM00086">
    <property type="entry name" value="PAC"/>
    <property type="match status" value="1"/>
</dbReference>
<dbReference type="PANTHER" id="PTHR46663:SF4">
    <property type="entry name" value="DIGUANYLATE CYCLASE DGCT-RELATED"/>
    <property type="match status" value="1"/>
</dbReference>
<reference evidence="4 5" key="1">
    <citation type="submission" date="2022-05" db="EMBL/GenBank/DDBJ databases">
        <authorList>
            <person name="Park J.-S."/>
        </authorList>
    </citation>
    <scope>NUCLEOTIDE SEQUENCE [LARGE SCALE GENOMIC DNA]</scope>
    <source>
        <strain evidence="4 5">2012CJ34-2</strain>
    </source>
</reference>
<dbReference type="PROSITE" id="PS50887">
    <property type="entry name" value="GGDEF"/>
    <property type="match status" value="1"/>
</dbReference>
<dbReference type="SUPFAM" id="SSF55073">
    <property type="entry name" value="Nucleotide cyclase"/>
    <property type="match status" value="1"/>
</dbReference>
<dbReference type="CDD" id="cd01949">
    <property type="entry name" value="GGDEF"/>
    <property type="match status" value="1"/>
</dbReference>
<dbReference type="InterPro" id="IPR035965">
    <property type="entry name" value="PAS-like_dom_sf"/>
</dbReference>
<dbReference type="Gene3D" id="3.30.70.270">
    <property type="match status" value="1"/>
</dbReference>
<dbReference type="Gene3D" id="3.30.450.20">
    <property type="entry name" value="PAS domain"/>
    <property type="match status" value="1"/>
</dbReference>
<dbReference type="NCBIfam" id="TIGR00229">
    <property type="entry name" value="sensory_box"/>
    <property type="match status" value="1"/>
</dbReference>
<dbReference type="PANTHER" id="PTHR46663">
    <property type="entry name" value="DIGUANYLATE CYCLASE DGCT-RELATED"/>
    <property type="match status" value="1"/>
</dbReference>
<sequence length="298" mass="33425">MILSTDSFEKIIENLHDGLYFVDQDLVITYWNKAAERISGYSSQEIVGTLCTDSALINVDSEGNYIRTCPLAVAMDDGKMHESELYLRHKKGHRIPVNIKVSPLTDDNDCVVGASALIADISNQAANTLKLKELEKLALLDNLTQLGNRNFIDKEIKERLCEFKRKGTPFGILFFDIDNFKRVNDTYGHDVGDKVLKFVADTLSSSSRPFDFYGRWGGEEFIGIIRNIEQPGLEQLGCRLRRIIESSHVLEGDNKIRVTISIGATVVNITDTEKTLIKRADTLLYQSKDSGRNCITVG</sequence>
<name>A0ABT0PJR2_9GAMM</name>
<dbReference type="InterPro" id="IPR052163">
    <property type="entry name" value="DGC-Regulatory_Protein"/>
</dbReference>
<dbReference type="SUPFAM" id="SSF55785">
    <property type="entry name" value="PYP-like sensor domain (PAS domain)"/>
    <property type="match status" value="1"/>
</dbReference>
<feature type="domain" description="PAS" evidence="1">
    <location>
        <begin position="4"/>
        <end position="48"/>
    </location>
</feature>
<evidence type="ECO:0000313" key="5">
    <source>
        <dbReference type="Proteomes" id="UP001203338"/>
    </source>
</evidence>
<dbReference type="Proteomes" id="UP001203338">
    <property type="component" value="Unassembled WGS sequence"/>
</dbReference>
<protein>
    <submittedName>
        <fullName evidence="4">Sensor domain-containing diguanylate cyclase</fullName>
    </submittedName>
</protein>
<evidence type="ECO:0000259" key="3">
    <source>
        <dbReference type="PROSITE" id="PS50887"/>
    </source>
</evidence>
<dbReference type="CDD" id="cd00130">
    <property type="entry name" value="PAS"/>
    <property type="match status" value="1"/>
</dbReference>
<comment type="caution">
    <text evidence="4">The sequence shown here is derived from an EMBL/GenBank/DDBJ whole genome shotgun (WGS) entry which is preliminary data.</text>
</comment>
<dbReference type="InterPro" id="IPR029787">
    <property type="entry name" value="Nucleotide_cyclase"/>
</dbReference>
<feature type="domain" description="PAC" evidence="2">
    <location>
        <begin position="81"/>
        <end position="133"/>
    </location>
</feature>
<dbReference type="PROSITE" id="PS50112">
    <property type="entry name" value="PAS"/>
    <property type="match status" value="1"/>
</dbReference>
<dbReference type="PROSITE" id="PS50113">
    <property type="entry name" value="PAC"/>
    <property type="match status" value="1"/>
</dbReference>